<evidence type="ECO:0008006" key="4">
    <source>
        <dbReference type="Google" id="ProtNLM"/>
    </source>
</evidence>
<feature type="transmembrane region" description="Helical" evidence="1">
    <location>
        <begin position="103"/>
        <end position="120"/>
    </location>
</feature>
<reference evidence="2 3" key="1">
    <citation type="submission" date="2011-01" db="EMBL/GenBank/DDBJ databases">
        <authorList>
            <person name="Muzny D."/>
            <person name="Qin X."/>
            <person name="Buhay C."/>
            <person name="Dugan-Rocha S."/>
            <person name="Ding Y."/>
            <person name="Chen G."/>
            <person name="Hawes A."/>
            <person name="Holder M."/>
            <person name="Jhangiani S."/>
            <person name="Johnson A."/>
            <person name="Khan Z."/>
            <person name="Li Z."/>
            <person name="Liu W."/>
            <person name="Liu X."/>
            <person name="Perez L."/>
            <person name="Shen H."/>
            <person name="Wang Q."/>
            <person name="Watt J."/>
            <person name="Xi L."/>
            <person name="Xin Y."/>
            <person name="Zhou J."/>
            <person name="Deng J."/>
            <person name="Jiang H."/>
            <person name="Liu Y."/>
            <person name="Qu J."/>
            <person name="Song X.-Z."/>
            <person name="Zhang L."/>
            <person name="Villasana D."/>
            <person name="Johnson A."/>
            <person name="Liu J."/>
            <person name="Liyanage D."/>
            <person name="Lorensuhewa L."/>
            <person name="Robinson T."/>
            <person name="Song A."/>
            <person name="Song B.-B."/>
            <person name="Dinh H."/>
            <person name="Thornton R."/>
            <person name="Coyle M."/>
            <person name="Francisco L."/>
            <person name="Jackson L."/>
            <person name="Javaid M."/>
            <person name="Korchina V."/>
            <person name="Kovar C."/>
            <person name="Mata R."/>
            <person name="Mathew T."/>
            <person name="Ngo R."/>
            <person name="Nguyen L."/>
            <person name="Nguyen N."/>
            <person name="Okwuonu G."/>
            <person name="Ongeri F."/>
            <person name="Pham C."/>
            <person name="Simmons D."/>
            <person name="Wilczek-Boney K."/>
            <person name="Hale W."/>
            <person name="Jakkamsetti A."/>
            <person name="Pham P."/>
            <person name="Ruth R."/>
            <person name="San Lucas F."/>
            <person name="Warren J."/>
            <person name="Zhang J."/>
            <person name="Zhao Z."/>
            <person name="Zhou C."/>
            <person name="Zhu D."/>
            <person name="Lee S."/>
            <person name="Bess C."/>
            <person name="Blankenburg K."/>
            <person name="Forbes L."/>
            <person name="Fu Q."/>
            <person name="Gubbala S."/>
            <person name="Hirani K."/>
            <person name="Jayaseelan J.C."/>
            <person name="Lara F."/>
            <person name="Munidasa M."/>
            <person name="Palculict T."/>
            <person name="Patil S."/>
            <person name="Pu L.-L."/>
            <person name="Saada N."/>
            <person name="Tang L."/>
            <person name="Weissenberger G."/>
            <person name="Zhu Y."/>
            <person name="Hemphill L."/>
            <person name="Shang Y."/>
            <person name="Youmans B."/>
            <person name="Ayvaz T."/>
            <person name="Ross M."/>
            <person name="Santibanez J."/>
            <person name="Aqrawi P."/>
            <person name="Gross S."/>
            <person name="Joshi V."/>
            <person name="Fowler G."/>
            <person name="Nazareth L."/>
            <person name="Reid J."/>
            <person name="Worley K."/>
            <person name="Petrosino J."/>
            <person name="Highlander S."/>
            <person name="Gibbs R."/>
        </authorList>
    </citation>
    <scope>NUCLEOTIDE SEQUENCE [LARGE SCALE GENOMIC DNA]</scope>
    <source>
        <strain evidence="2 3">ATCC 25644</strain>
    </source>
</reference>
<organism evidence="2 3">
    <name type="scientific">Ligilactobacillus ruminis ATCC 25644</name>
    <dbReference type="NCBI Taxonomy" id="525362"/>
    <lineage>
        <taxon>Bacteria</taxon>
        <taxon>Bacillati</taxon>
        <taxon>Bacillota</taxon>
        <taxon>Bacilli</taxon>
        <taxon>Lactobacillales</taxon>
        <taxon>Lactobacillaceae</taxon>
        <taxon>Ligilactobacillus</taxon>
    </lineage>
</organism>
<keyword evidence="1" id="KW-1133">Transmembrane helix</keyword>
<accession>E7FRZ8</accession>
<dbReference type="EMBL" id="ACGS02000044">
    <property type="protein sequence ID" value="EFZ34280.1"/>
    <property type="molecule type" value="Genomic_DNA"/>
</dbReference>
<keyword evidence="1" id="KW-0812">Transmembrane</keyword>
<feature type="transmembrane region" description="Helical" evidence="1">
    <location>
        <begin position="132"/>
        <end position="147"/>
    </location>
</feature>
<feature type="transmembrane region" description="Helical" evidence="1">
    <location>
        <begin position="320"/>
        <end position="341"/>
    </location>
</feature>
<dbReference type="RefSeq" id="WP_003697769.1">
    <property type="nucleotide sequence ID" value="NZ_AFYE01000053.1"/>
</dbReference>
<feature type="transmembrane region" description="Helical" evidence="1">
    <location>
        <begin position="233"/>
        <end position="253"/>
    </location>
</feature>
<name>E7FRZ8_9LACO</name>
<feature type="transmembrane region" description="Helical" evidence="1">
    <location>
        <begin position="206"/>
        <end position="221"/>
    </location>
</feature>
<feature type="transmembrane region" description="Helical" evidence="1">
    <location>
        <begin position="12"/>
        <end position="31"/>
    </location>
</feature>
<protein>
    <recommendedName>
        <fullName evidence="4">Membrane protein 6-pyruvoyl-tetrahydropterin synthase-related domain-containing protein</fullName>
    </recommendedName>
</protein>
<gene>
    <name evidence="2" type="ORF">HMPREF0542_11675</name>
</gene>
<dbReference type="HOGENOM" id="CLU_029426_1_0_9"/>
<proteinExistence type="predicted"/>
<feature type="transmembrane region" description="Helical" evidence="1">
    <location>
        <begin position="353"/>
        <end position="372"/>
    </location>
</feature>
<feature type="transmembrane region" description="Helical" evidence="1">
    <location>
        <begin position="296"/>
        <end position="313"/>
    </location>
</feature>
<dbReference type="PATRIC" id="fig|525362.12.peg.1181"/>
<comment type="caution">
    <text evidence="2">The sequence shown here is derived from an EMBL/GenBank/DDBJ whole genome shotgun (WGS) entry which is preliminary data.</text>
</comment>
<dbReference type="Proteomes" id="UP000004099">
    <property type="component" value="Unassembled WGS sequence"/>
</dbReference>
<evidence type="ECO:0000313" key="3">
    <source>
        <dbReference type="Proteomes" id="UP000004099"/>
    </source>
</evidence>
<feature type="transmembrane region" description="Helical" evidence="1">
    <location>
        <begin position="159"/>
        <end position="176"/>
    </location>
</feature>
<evidence type="ECO:0000256" key="1">
    <source>
        <dbReference type="SAM" id="Phobius"/>
    </source>
</evidence>
<evidence type="ECO:0000313" key="2">
    <source>
        <dbReference type="EMBL" id="EFZ34280.1"/>
    </source>
</evidence>
<keyword evidence="1" id="KW-0472">Membrane</keyword>
<dbReference type="AlphaFoldDB" id="E7FRZ8"/>
<sequence length="583" mass="66022">MNSKIIKDFYKNIAVVISFFLISVIYVEIFLKRGIIIPSDDRGFNIERLEEAYMNFKSGHLFSAISTFSASRIGQAIGTYYPSGNLIIYAIIRTIIHKPLTSYYIYTMVGKFLGLAIAYISCKYVLNRRDTAYVFSILYSLAPYIMSNDYVRFDIGESWAAIFFPMIFAGMYLVMFSMERKKLRGALMLTLGLAFAFVTYSHVLSAVMSILILLLLYLFTLKFQKDKIENIKLLVISAVLYFISVAGFIVPFVKSMLSNNINTPGIDSFGTTGMLDMSGLVNESIKNSLSFNKPNIGIILIIIVFVGMSSVFSGKIFDKFIYTCGIVLLICSTSIIPWNLLAKTPIEIIQYPWRLLSFSILFLSLYAAIIICNNRAKSLKFLVVACSVLFSMSTLIQCRNYGDSISNYDAAGPLGHLKIDSSNYSNAVSINRDINLSATHRDYLPENSLGKSADMFIHNAYVNDKKYFISRNKIISGYQSETFKLEKITRKRAEVVIPFVIYNEKDYKVTINGSRIKFKKDNSSRLSFQKPADISNMKIKIEYITPKYVKIIRAVSLGVILLLCIGFIFNEFSIIKGYSVKYD</sequence>
<feature type="transmembrane region" description="Helical" evidence="1">
    <location>
        <begin position="551"/>
        <end position="569"/>
    </location>
</feature>